<feature type="compositionally biased region" description="Basic residues" evidence="2">
    <location>
        <begin position="1"/>
        <end position="11"/>
    </location>
</feature>
<evidence type="ECO:0000259" key="3">
    <source>
        <dbReference type="Pfam" id="PF00656"/>
    </source>
</evidence>
<dbReference type="PANTHER" id="PTHR48104">
    <property type="entry name" value="METACASPASE-4"/>
    <property type="match status" value="1"/>
</dbReference>
<accession>A0A8H2XI72</accession>
<evidence type="ECO:0000256" key="1">
    <source>
        <dbReference type="ARBA" id="ARBA00009005"/>
    </source>
</evidence>
<dbReference type="GO" id="GO:0005737">
    <property type="term" value="C:cytoplasm"/>
    <property type="evidence" value="ECO:0007669"/>
    <property type="project" value="TreeGrafter"/>
</dbReference>
<protein>
    <recommendedName>
        <fullName evidence="3">Peptidase C14 caspase domain-containing protein</fullName>
    </recommendedName>
</protein>
<dbReference type="Proteomes" id="UP000663850">
    <property type="component" value="Unassembled WGS sequence"/>
</dbReference>
<evidence type="ECO:0000313" key="5">
    <source>
        <dbReference type="Proteomes" id="UP000663850"/>
    </source>
</evidence>
<dbReference type="AlphaFoldDB" id="A0A8H2XI72"/>
<dbReference type="Gene3D" id="3.40.50.1460">
    <property type="match status" value="1"/>
</dbReference>
<comment type="caution">
    <text evidence="4">The sequence shown here is derived from an EMBL/GenBank/DDBJ whole genome shotgun (WGS) entry which is preliminary data.</text>
</comment>
<proteinExistence type="inferred from homology"/>
<evidence type="ECO:0000256" key="2">
    <source>
        <dbReference type="SAM" id="MobiDB-lite"/>
    </source>
</evidence>
<organism evidence="4 5">
    <name type="scientific">Rhizoctonia solani</name>
    <dbReference type="NCBI Taxonomy" id="456999"/>
    <lineage>
        <taxon>Eukaryota</taxon>
        <taxon>Fungi</taxon>
        <taxon>Dikarya</taxon>
        <taxon>Basidiomycota</taxon>
        <taxon>Agaricomycotina</taxon>
        <taxon>Agaricomycetes</taxon>
        <taxon>Cantharellales</taxon>
        <taxon>Ceratobasidiaceae</taxon>
        <taxon>Rhizoctonia</taxon>
    </lineage>
</organism>
<dbReference type="InterPro" id="IPR011600">
    <property type="entry name" value="Pept_C14_caspase"/>
</dbReference>
<evidence type="ECO:0000313" key="4">
    <source>
        <dbReference type="EMBL" id="CAE6427334.1"/>
    </source>
</evidence>
<dbReference type="PANTHER" id="PTHR48104:SF30">
    <property type="entry name" value="METACASPASE-1"/>
    <property type="match status" value="1"/>
</dbReference>
<feature type="compositionally biased region" description="Polar residues" evidence="2">
    <location>
        <begin position="24"/>
        <end position="42"/>
    </location>
</feature>
<feature type="region of interest" description="Disordered" evidence="2">
    <location>
        <begin position="1"/>
        <end position="42"/>
    </location>
</feature>
<name>A0A8H2XI72_9AGAM</name>
<reference evidence="4" key="1">
    <citation type="submission" date="2021-01" db="EMBL/GenBank/DDBJ databases">
        <authorList>
            <person name="Kaushik A."/>
        </authorList>
    </citation>
    <scope>NUCLEOTIDE SEQUENCE</scope>
    <source>
        <strain evidence="4">Type strain: AG8-Rh-89/</strain>
    </source>
</reference>
<dbReference type="Pfam" id="PF00656">
    <property type="entry name" value="Peptidase_C14"/>
    <property type="match status" value="1"/>
</dbReference>
<dbReference type="GO" id="GO:0004197">
    <property type="term" value="F:cysteine-type endopeptidase activity"/>
    <property type="evidence" value="ECO:0007669"/>
    <property type="project" value="InterPro"/>
</dbReference>
<gene>
    <name evidence="4" type="ORF">RDB_LOCUS16056</name>
</gene>
<dbReference type="InterPro" id="IPR050452">
    <property type="entry name" value="Metacaspase"/>
</dbReference>
<sequence>MTSNTRSRRAPKMPPSLSLGSFVRTPSLNRHSRGRPTSTTSEAFPYPTEWLHFGQYTGEKSILPCENRALVVGIEYVEGQKFDDNMPMYLAGCHADASDMLDLLRKSGDYLQCDIRILADAPGLPDDQRPTRENIIKGLRCLSEGCRSGDRRFFHYAGHGTQVQDKDGDEEDGYDEAIQPVDWATKYQRGDDGLIIDDEFRDFLVDSLPSGSTLTAVVDCCHSGTILDMEQETKAVPTKSQTLGPMPRGSISSIPSRPSLILKMRFCRSTSGSILPVGNILELPELANIKNSDEPVTPGAERGPIAASDSVVLEMKNIESPIKKRVYKPIVANVVCWSACLDSQLAWNKPEEINDRGVLTSAFTSGMRGAAAKYNAMPGAFHPEQRANAMPGAFHPEQRAATYAELFDYIREQERLAYMERKDRYEETHLLYQDPQVRYFCYSTGLRKKQTTTYHYTHACPAALDICFYGRYHGSTGDYLSGYIYVTSVDSLAN</sequence>
<feature type="domain" description="Peptidase C14 caspase" evidence="3">
    <location>
        <begin position="68"/>
        <end position="371"/>
    </location>
</feature>
<dbReference type="EMBL" id="CAJMWZ010000881">
    <property type="protein sequence ID" value="CAE6427334.1"/>
    <property type="molecule type" value="Genomic_DNA"/>
</dbReference>
<comment type="similarity">
    <text evidence="1">Belongs to the peptidase C14B family.</text>
</comment>
<dbReference type="GO" id="GO:0006508">
    <property type="term" value="P:proteolysis"/>
    <property type="evidence" value="ECO:0007669"/>
    <property type="project" value="InterPro"/>
</dbReference>